<organism evidence="1 2">
    <name type="scientific">Mesoterricola silvestris</name>
    <dbReference type="NCBI Taxonomy" id="2927979"/>
    <lineage>
        <taxon>Bacteria</taxon>
        <taxon>Pseudomonadati</taxon>
        <taxon>Acidobacteriota</taxon>
        <taxon>Holophagae</taxon>
        <taxon>Holophagales</taxon>
        <taxon>Holophagaceae</taxon>
        <taxon>Mesoterricola</taxon>
    </lineage>
</organism>
<dbReference type="InterPro" id="IPR011990">
    <property type="entry name" value="TPR-like_helical_dom_sf"/>
</dbReference>
<protein>
    <recommendedName>
        <fullName evidence="3">Tetratricopeptide repeat protein</fullName>
    </recommendedName>
</protein>
<dbReference type="EMBL" id="AP027080">
    <property type="protein sequence ID" value="BDU72886.1"/>
    <property type="molecule type" value="Genomic_DNA"/>
</dbReference>
<name>A0AA48GW16_9BACT</name>
<dbReference type="AlphaFoldDB" id="A0AA48GW16"/>
<reference evidence="2" key="1">
    <citation type="journal article" date="2023" name="Int. J. Syst. Evol. Microbiol.">
        <title>Mesoterricola silvestris gen. nov., sp. nov., Mesoterricola sediminis sp. nov., Geothrix oryzae sp. nov., Geothrix edaphica sp. nov., Geothrix rubra sp. nov., and Geothrix limicola sp. nov., six novel members of Acidobacteriota isolated from soils.</title>
        <authorList>
            <person name="Itoh H."/>
            <person name="Sugisawa Y."/>
            <person name="Mise K."/>
            <person name="Xu Z."/>
            <person name="Kuniyasu M."/>
            <person name="Ushijima N."/>
            <person name="Kawano K."/>
            <person name="Kobayashi E."/>
            <person name="Shiratori Y."/>
            <person name="Masuda Y."/>
            <person name="Senoo K."/>
        </authorList>
    </citation>
    <scope>NUCLEOTIDE SEQUENCE [LARGE SCALE GENOMIC DNA]</scope>
    <source>
        <strain evidence="2">W79</strain>
    </source>
</reference>
<evidence type="ECO:0008006" key="3">
    <source>
        <dbReference type="Google" id="ProtNLM"/>
    </source>
</evidence>
<dbReference type="NCBIfam" id="NF047558">
    <property type="entry name" value="TPR_END_plus"/>
    <property type="match status" value="1"/>
</dbReference>
<sequence length="172" mass="18377">MSTKPKTSESQAPAKDASLEMMLAEALKQFNAGALKEAAAAFGALQEEAAKREDLRVGRTALGYVKAIQSRLENQEAVLPQTAELSVQVELNRRAPEAALTLAEEGIKAHAGHAGLHYLKALALAQLDQAQPAADALSQAISLDPGLIYQFRLEADFDGLRHSAPFAVFNRG</sequence>
<gene>
    <name evidence="1" type="ORF">METEAL_20600</name>
</gene>
<dbReference type="SUPFAM" id="SSF48452">
    <property type="entry name" value="TPR-like"/>
    <property type="match status" value="1"/>
</dbReference>
<dbReference type="Gene3D" id="1.25.40.10">
    <property type="entry name" value="Tetratricopeptide repeat domain"/>
    <property type="match status" value="1"/>
</dbReference>
<evidence type="ECO:0000313" key="1">
    <source>
        <dbReference type="EMBL" id="BDU72886.1"/>
    </source>
</evidence>
<dbReference type="RefSeq" id="WP_316415800.1">
    <property type="nucleotide sequence ID" value="NZ_AP027080.1"/>
</dbReference>
<dbReference type="Proteomes" id="UP001238179">
    <property type="component" value="Chromosome"/>
</dbReference>
<proteinExistence type="predicted"/>
<keyword evidence="2" id="KW-1185">Reference proteome</keyword>
<evidence type="ECO:0000313" key="2">
    <source>
        <dbReference type="Proteomes" id="UP001238179"/>
    </source>
</evidence>
<dbReference type="KEGG" id="msil:METEAL_20600"/>
<accession>A0AA48GW16</accession>